<name>A0A438JZV1_VITVI</name>
<evidence type="ECO:0000313" key="2">
    <source>
        <dbReference type="EMBL" id="RVX14477.1"/>
    </source>
</evidence>
<dbReference type="Proteomes" id="UP000288805">
    <property type="component" value="Unassembled WGS sequence"/>
</dbReference>
<accession>A0A438JZV1</accession>
<proteinExistence type="predicted"/>
<keyword evidence="1" id="KW-1133">Transmembrane helix</keyword>
<sequence>MRKLQPLEDDCSKLKEGFSKVLRNHPFVCGMISQPFCTVLWISLEVSCHYGSQTPQDEANFAAVRNQPFAANHSCNSLARKYPRKGVPAEHESAETPIRHESNDAVARDRTLNQMVSLPLPLLGTNQLLLVLVYVEDIIVTGAILLSIAVNKVCQFMHHPYEQTEARQKMSTGLPALMTGIAPVATASFLAPI</sequence>
<keyword evidence="1" id="KW-0812">Transmembrane</keyword>
<reference evidence="2 3" key="1">
    <citation type="journal article" date="2018" name="PLoS Genet.">
        <title>Population sequencing reveals clonal diversity and ancestral inbreeding in the grapevine cultivar Chardonnay.</title>
        <authorList>
            <person name="Roach M.J."/>
            <person name="Johnson D.L."/>
            <person name="Bohlmann J."/>
            <person name="van Vuuren H.J."/>
            <person name="Jones S.J."/>
            <person name="Pretorius I.S."/>
            <person name="Schmidt S.A."/>
            <person name="Borneman A.R."/>
        </authorList>
    </citation>
    <scope>NUCLEOTIDE SEQUENCE [LARGE SCALE GENOMIC DNA]</scope>
    <source>
        <strain evidence="3">cv. Chardonnay</strain>
        <tissue evidence="2">Leaf</tissue>
    </source>
</reference>
<feature type="transmembrane region" description="Helical" evidence="1">
    <location>
        <begin position="128"/>
        <end position="150"/>
    </location>
</feature>
<gene>
    <name evidence="2" type="ORF">CK203_017317</name>
</gene>
<protein>
    <submittedName>
        <fullName evidence="2">Uncharacterized protein</fullName>
    </submittedName>
</protein>
<organism evidence="2 3">
    <name type="scientific">Vitis vinifera</name>
    <name type="common">Grape</name>
    <dbReference type="NCBI Taxonomy" id="29760"/>
    <lineage>
        <taxon>Eukaryota</taxon>
        <taxon>Viridiplantae</taxon>
        <taxon>Streptophyta</taxon>
        <taxon>Embryophyta</taxon>
        <taxon>Tracheophyta</taxon>
        <taxon>Spermatophyta</taxon>
        <taxon>Magnoliopsida</taxon>
        <taxon>eudicotyledons</taxon>
        <taxon>Gunneridae</taxon>
        <taxon>Pentapetalae</taxon>
        <taxon>rosids</taxon>
        <taxon>Vitales</taxon>
        <taxon>Vitaceae</taxon>
        <taxon>Viteae</taxon>
        <taxon>Vitis</taxon>
    </lineage>
</organism>
<feature type="transmembrane region" description="Helical" evidence="1">
    <location>
        <begin position="171"/>
        <end position="191"/>
    </location>
</feature>
<keyword evidence="1" id="KW-0472">Membrane</keyword>
<dbReference type="AlphaFoldDB" id="A0A438JZV1"/>
<dbReference type="EMBL" id="QGNW01000021">
    <property type="protein sequence ID" value="RVX14477.1"/>
    <property type="molecule type" value="Genomic_DNA"/>
</dbReference>
<evidence type="ECO:0000313" key="3">
    <source>
        <dbReference type="Proteomes" id="UP000288805"/>
    </source>
</evidence>
<comment type="caution">
    <text evidence="2">The sequence shown here is derived from an EMBL/GenBank/DDBJ whole genome shotgun (WGS) entry which is preliminary data.</text>
</comment>
<evidence type="ECO:0000256" key="1">
    <source>
        <dbReference type="SAM" id="Phobius"/>
    </source>
</evidence>